<sequence length="779" mass="87489">MTGGQSSMSQTASYIVTGFFALFLIVSFAIEKFLHKLERYLHDMNREGALAAFIKMKEELLLLGFFSLLISTIENEVTSVCVPQSEEFVPCPEGDDYEDDHGESYEKVVDDHQDDHHHRHFLAASGIESSSCPENEVSLISITALHQVHVIIFLLATTHILLSAASMIIATWRVTKWGLIIVDVKHWLDTAQKMNAVENCSGSPHADDDSESEDTPQHRRPIPKSSLNQQSRNPDNSEPTLQIADEPGADTSTPALPSVETPVEDTDAHNFVPTPYSSSKDGKGRIMLPPLNIPPCSSTALRSSSAPSSPKKDLEPHSWSKDHVGRTHNNRLSAVRARSLEIFPSSDKEPSLEPKRHSIAVPAKDSPPRFLERFKKNGSRKKMSGSLRLIKKIRHQWTRRPSVLAYSERSINQVHLLAHWQDLVRQFYRPLTKEELGIMQVGFIRRHKPASSFNFIAYVVCCMEDDFSNVVGLSWMNWFICMICVLIEGLNAETGMLIQLSIALTSIAVGYKLERILRYVCQGVSRGELSGSQSDMMQMMEQIQFHEAHFLSDENFWWRKPRLLLDLIKLFIFMSAMRVSTIIFKVWQEADIENCRTIKFVNTSIGEQRIDFLSLMLAAFTVGHLAFMVLPLYSLVVQMGDHYNANMIPKRVTLALKRLSEHTRSKAGRHSSIMGFAEEKGAALWQKLRLRVARKELKQEVKIPPKAKRATVMGVLGMDTPDQTPPKPSLKRLQSVPSNSKRHGLTFDDPASLSLGNMRGGNASPARVSFSEPGGQTAV</sequence>
<keyword evidence="7" id="KW-0568">Pathogenesis-related protein</keyword>
<keyword evidence="11" id="KW-1185">Reference proteome</keyword>
<dbReference type="AlphaFoldDB" id="A0AAE0GTZ3"/>
<feature type="region of interest" description="Disordered" evidence="8">
    <location>
        <begin position="718"/>
        <end position="779"/>
    </location>
</feature>
<dbReference type="GO" id="GO:0006952">
    <property type="term" value="P:defense response"/>
    <property type="evidence" value="ECO:0007669"/>
    <property type="project" value="UniProtKB-KW"/>
</dbReference>
<comment type="similarity">
    <text evidence="2">Belongs to the MLO family.</text>
</comment>
<keyword evidence="6 9" id="KW-0472">Membrane</keyword>
<proteinExistence type="inferred from homology"/>
<feature type="transmembrane region" description="Helical" evidence="9">
    <location>
        <begin position="12"/>
        <end position="30"/>
    </location>
</feature>
<evidence type="ECO:0000313" key="11">
    <source>
        <dbReference type="Proteomes" id="UP001190700"/>
    </source>
</evidence>
<keyword evidence="4" id="KW-0611">Plant defense</keyword>
<accession>A0AAE0GTZ3</accession>
<dbReference type="PANTHER" id="PTHR31942:SF52">
    <property type="entry name" value="MLO-LIKE PROTEIN 1"/>
    <property type="match status" value="1"/>
</dbReference>
<feature type="compositionally biased region" description="Basic and acidic residues" evidence="8">
    <location>
        <begin position="310"/>
        <end position="325"/>
    </location>
</feature>
<evidence type="ECO:0000256" key="6">
    <source>
        <dbReference type="ARBA" id="ARBA00023136"/>
    </source>
</evidence>
<gene>
    <name evidence="10" type="ORF">CYMTET_8193</name>
</gene>
<feature type="region of interest" description="Disordered" evidence="8">
    <location>
        <begin position="198"/>
        <end position="329"/>
    </location>
</feature>
<reference evidence="10 11" key="1">
    <citation type="journal article" date="2015" name="Genome Biol. Evol.">
        <title>Comparative Genomics of a Bacterivorous Green Alga Reveals Evolutionary Causalities and Consequences of Phago-Mixotrophic Mode of Nutrition.</title>
        <authorList>
            <person name="Burns J.A."/>
            <person name="Paasch A."/>
            <person name="Narechania A."/>
            <person name="Kim E."/>
        </authorList>
    </citation>
    <scope>NUCLEOTIDE SEQUENCE [LARGE SCALE GENOMIC DNA]</scope>
    <source>
        <strain evidence="10 11">PLY_AMNH</strain>
    </source>
</reference>
<feature type="transmembrane region" description="Helical" evidence="9">
    <location>
        <begin position="150"/>
        <end position="172"/>
    </location>
</feature>
<protein>
    <recommendedName>
        <fullName evidence="12">MLO-like protein</fullName>
    </recommendedName>
</protein>
<evidence type="ECO:0000256" key="3">
    <source>
        <dbReference type="ARBA" id="ARBA00022692"/>
    </source>
</evidence>
<evidence type="ECO:0000256" key="2">
    <source>
        <dbReference type="ARBA" id="ARBA00006574"/>
    </source>
</evidence>
<feature type="compositionally biased region" description="Low complexity" evidence="8">
    <location>
        <begin position="294"/>
        <end position="309"/>
    </location>
</feature>
<name>A0AAE0GTZ3_9CHLO</name>
<evidence type="ECO:0000313" key="10">
    <source>
        <dbReference type="EMBL" id="KAK3284143.1"/>
    </source>
</evidence>
<dbReference type="PANTHER" id="PTHR31942">
    <property type="entry name" value="MLO-LIKE PROTEIN 1"/>
    <property type="match status" value="1"/>
</dbReference>
<keyword evidence="3 9" id="KW-0812">Transmembrane</keyword>
<evidence type="ECO:0008006" key="12">
    <source>
        <dbReference type="Google" id="ProtNLM"/>
    </source>
</evidence>
<evidence type="ECO:0000256" key="5">
    <source>
        <dbReference type="ARBA" id="ARBA00022989"/>
    </source>
</evidence>
<dbReference type="EMBL" id="LGRX02002483">
    <property type="protein sequence ID" value="KAK3284143.1"/>
    <property type="molecule type" value="Genomic_DNA"/>
</dbReference>
<evidence type="ECO:0000256" key="4">
    <source>
        <dbReference type="ARBA" id="ARBA00022821"/>
    </source>
</evidence>
<keyword evidence="5 9" id="KW-1133">Transmembrane helix</keyword>
<dbReference type="GO" id="GO:0016020">
    <property type="term" value="C:membrane"/>
    <property type="evidence" value="ECO:0007669"/>
    <property type="project" value="UniProtKB-SubCell"/>
</dbReference>
<dbReference type="Proteomes" id="UP001190700">
    <property type="component" value="Unassembled WGS sequence"/>
</dbReference>
<evidence type="ECO:0000256" key="1">
    <source>
        <dbReference type="ARBA" id="ARBA00004141"/>
    </source>
</evidence>
<dbReference type="Pfam" id="PF03094">
    <property type="entry name" value="Mlo"/>
    <property type="match status" value="2"/>
</dbReference>
<feature type="compositionally biased region" description="Polar residues" evidence="8">
    <location>
        <begin position="225"/>
        <end position="240"/>
    </location>
</feature>
<feature type="transmembrane region" description="Helical" evidence="9">
    <location>
        <begin position="612"/>
        <end position="637"/>
    </location>
</feature>
<evidence type="ECO:0000256" key="9">
    <source>
        <dbReference type="SAM" id="Phobius"/>
    </source>
</evidence>
<organism evidence="10 11">
    <name type="scientific">Cymbomonas tetramitiformis</name>
    <dbReference type="NCBI Taxonomy" id="36881"/>
    <lineage>
        <taxon>Eukaryota</taxon>
        <taxon>Viridiplantae</taxon>
        <taxon>Chlorophyta</taxon>
        <taxon>Pyramimonadophyceae</taxon>
        <taxon>Pyramimonadales</taxon>
        <taxon>Pyramimonadaceae</taxon>
        <taxon>Cymbomonas</taxon>
    </lineage>
</organism>
<dbReference type="InterPro" id="IPR004326">
    <property type="entry name" value="Mlo"/>
</dbReference>
<comment type="subcellular location">
    <subcellularLocation>
        <location evidence="1">Membrane</location>
        <topology evidence="1">Multi-pass membrane protein</topology>
    </subcellularLocation>
</comment>
<comment type="caution">
    <text evidence="10">The sequence shown here is derived from an EMBL/GenBank/DDBJ whole genome shotgun (WGS) entry which is preliminary data.</text>
</comment>
<evidence type="ECO:0000256" key="7">
    <source>
        <dbReference type="ARBA" id="ARBA00023265"/>
    </source>
</evidence>
<evidence type="ECO:0000256" key="8">
    <source>
        <dbReference type="SAM" id="MobiDB-lite"/>
    </source>
</evidence>